<evidence type="ECO:0000313" key="1">
    <source>
        <dbReference type="EMBL" id="MDZ5741372.1"/>
    </source>
</evidence>
<protein>
    <recommendedName>
        <fullName evidence="3">Tetratricopeptide repeat protein</fullName>
    </recommendedName>
</protein>
<dbReference type="Gene3D" id="1.25.40.10">
    <property type="entry name" value="Tetratricopeptide repeat domain"/>
    <property type="match status" value="1"/>
</dbReference>
<name>A0ABU5L6A5_9PSED</name>
<reference evidence="1 2" key="1">
    <citation type="submission" date="2023-11" db="EMBL/GenBank/DDBJ databases">
        <title>Draft genomes analysis of Pseudomonas asiatica isolated from milk, feces and farm soil of cows suffering from clinical mastitis.</title>
        <authorList>
            <person name="Rahman T."/>
            <person name="Das Z.C."/>
            <person name="Hoque M.N."/>
        </authorList>
    </citation>
    <scope>NUCLEOTIDE SEQUENCE [LARGE SCALE GENOMIC DNA]</scope>
    <source>
        <strain evidence="1 2">2F2</strain>
    </source>
</reference>
<evidence type="ECO:0008006" key="3">
    <source>
        <dbReference type="Google" id="ProtNLM"/>
    </source>
</evidence>
<proteinExistence type="predicted"/>
<dbReference type="RefSeq" id="WP_322492152.1">
    <property type="nucleotide sequence ID" value="NZ_JAXUBM010000040.1"/>
</dbReference>
<dbReference type="InterPro" id="IPR011990">
    <property type="entry name" value="TPR-like_helical_dom_sf"/>
</dbReference>
<organism evidence="1 2">
    <name type="scientific">Pseudomonas asiatica</name>
    <dbReference type="NCBI Taxonomy" id="2219225"/>
    <lineage>
        <taxon>Bacteria</taxon>
        <taxon>Pseudomonadati</taxon>
        <taxon>Pseudomonadota</taxon>
        <taxon>Gammaproteobacteria</taxon>
        <taxon>Pseudomonadales</taxon>
        <taxon>Pseudomonadaceae</taxon>
        <taxon>Pseudomonas</taxon>
    </lineage>
</organism>
<accession>A0ABU5L6A5</accession>
<dbReference type="SUPFAM" id="SSF48452">
    <property type="entry name" value="TPR-like"/>
    <property type="match status" value="1"/>
</dbReference>
<gene>
    <name evidence="1" type="ORF">SOW75_24625</name>
</gene>
<keyword evidence="2" id="KW-1185">Reference proteome</keyword>
<dbReference type="EMBL" id="JAXUBM010000040">
    <property type="protein sequence ID" value="MDZ5741372.1"/>
    <property type="molecule type" value="Genomic_DNA"/>
</dbReference>
<sequence length="141" mass="16044">MDLPDQLYDEVLALSEQGNLLMDKEEYPGAVDVYRSALVRLPEPIEQWDAFVWLKASIGDALFFMHDYKMAADEFFDAMNGPDGAQNSFVIFRLGQCLFEQKALGALDYLCKAYFLEGDEIFRHDDEKYLSAVKVVLGGVR</sequence>
<comment type="caution">
    <text evidence="1">The sequence shown here is derived from an EMBL/GenBank/DDBJ whole genome shotgun (WGS) entry which is preliminary data.</text>
</comment>
<evidence type="ECO:0000313" key="2">
    <source>
        <dbReference type="Proteomes" id="UP001292116"/>
    </source>
</evidence>
<dbReference type="Proteomes" id="UP001292116">
    <property type="component" value="Unassembled WGS sequence"/>
</dbReference>